<keyword evidence="7" id="KW-0456">Lyase</keyword>
<keyword evidence="3" id="KW-0964">Secreted</keyword>
<dbReference type="Gene3D" id="2.60.40.10">
    <property type="entry name" value="Immunoglobulins"/>
    <property type="match status" value="1"/>
</dbReference>
<dbReference type="InterPro" id="IPR059226">
    <property type="entry name" value="Choice_anch_Q_dom"/>
</dbReference>
<name>A0A2V5KFL1_9BACL</name>
<dbReference type="SMART" id="SM00710">
    <property type="entry name" value="PbH1"/>
    <property type="match status" value="5"/>
</dbReference>
<dbReference type="PANTHER" id="PTHR40088">
    <property type="entry name" value="PECTATE LYASE (EUROFUNG)"/>
    <property type="match status" value="1"/>
</dbReference>
<dbReference type="Gene3D" id="3.30.1920.20">
    <property type="match status" value="1"/>
</dbReference>
<dbReference type="GO" id="GO:0016837">
    <property type="term" value="F:carbon-oxygen lyase activity, acting on polysaccharides"/>
    <property type="evidence" value="ECO:0007669"/>
    <property type="project" value="TreeGrafter"/>
</dbReference>
<dbReference type="AlphaFoldDB" id="A0A2V5KFL1"/>
<keyword evidence="6" id="KW-0106">Calcium</keyword>
<comment type="caution">
    <text evidence="12">The sequence shown here is derived from an EMBL/GenBank/DDBJ whole genome shotgun (WGS) entry which is preliminary data.</text>
</comment>
<evidence type="ECO:0000259" key="11">
    <source>
        <dbReference type="SMART" id="SM00635"/>
    </source>
</evidence>
<proteinExistence type="inferred from homology"/>
<dbReference type="SUPFAM" id="SSF49373">
    <property type="entry name" value="Invasin/intimin cell-adhesion fragments"/>
    <property type="match status" value="2"/>
</dbReference>
<evidence type="ECO:0000256" key="1">
    <source>
        <dbReference type="ARBA" id="ARBA00001913"/>
    </source>
</evidence>
<evidence type="ECO:0000256" key="8">
    <source>
        <dbReference type="ARBA" id="ARBA00038263"/>
    </source>
</evidence>
<evidence type="ECO:0000256" key="4">
    <source>
        <dbReference type="ARBA" id="ARBA00022723"/>
    </source>
</evidence>
<dbReference type="EMBL" id="QJVJ01000001">
    <property type="protein sequence ID" value="PYI56933.1"/>
    <property type="molecule type" value="Genomic_DNA"/>
</dbReference>
<dbReference type="InterPro" id="IPR013783">
    <property type="entry name" value="Ig-like_fold"/>
</dbReference>
<feature type="signal peptide" evidence="10">
    <location>
        <begin position="1"/>
        <end position="32"/>
    </location>
</feature>
<reference evidence="12 13" key="1">
    <citation type="submission" date="2018-05" db="EMBL/GenBank/DDBJ databases">
        <title>Paenibacillus flagellatus sp. nov., isolated from selenium mineral soil.</title>
        <authorList>
            <person name="Dai X."/>
        </authorList>
    </citation>
    <scope>NUCLEOTIDE SEQUENCE [LARGE SCALE GENOMIC DNA]</scope>
    <source>
        <strain evidence="12 13">DXL2</strain>
    </source>
</reference>
<evidence type="ECO:0000313" key="12">
    <source>
        <dbReference type="EMBL" id="PYI56933.1"/>
    </source>
</evidence>
<evidence type="ECO:0000313" key="13">
    <source>
        <dbReference type="Proteomes" id="UP000247476"/>
    </source>
</evidence>
<dbReference type="Gene3D" id="2.60.40.1080">
    <property type="match status" value="3"/>
</dbReference>
<dbReference type="SMART" id="SM00635">
    <property type="entry name" value="BID_2"/>
    <property type="match status" value="3"/>
</dbReference>
<evidence type="ECO:0000256" key="6">
    <source>
        <dbReference type="ARBA" id="ARBA00022837"/>
    </source>
</evidence>
<evidence type="ECO:0000256" key="7">
    <source>
        <dbReference type="ARBA" id="ARBA00023239"/>
    </source>
</evidence>
<dbReference type="InterPro" id="IPR039448">
    <property type="entry name" value="Beta_helix"/>
</dbReference>
<accession>A0A2V5KFL1</accession>
<organism evidence="12 13">
    <name type="scientific">Paenibacillus flagellatus</name>
    <dbReference type="NCBI Taxonomy" id="2211139"/>
    <lineage>
        <taxon>Bacteria</taxon>
        <taxon>Bacillati</taxon>
        <taxon>Bacillota</taxon>
        <taxon>Bacilli</taxon>
        <taxon>Bacillales</taxon>
        <taxon>Paenibacillaceae</taxon>
        <taxon>Paenibacillus</taxon>
    </lineage>
</organism>
<protein>
    <recommendedName>
        <fullName evidence="11">BIG2 domain-containing protein</fullName>
    </recommendedName>
</protein>
<dbReference type="InterPro" id="IPR011050">
    <property type="entry name" value="Pectin_lyase_fold/virulence"/>
</dbReference>
<dbReference type="Pfam" id="PF13229">
    <property type="entry name" value="Beta_helix"/>
    <property type="match status" value="1"/>
</dbReference>
<keyword evidence="5 10" id="KW-0732">Signal</keyword>
<evidence type="ECO:0000256" key="2">
    <source>
        <dbReference type="ARBA" id="ARBA00004613"/>
    </source>
</evidence>
<dbReference type="InterPro" id="IPR052052">
    <property type="entry name" value="Polysaccharide_Lyase_9"/>
</dbReference>
<comment type="subcellular location">
    <subcellularLocation>
        <location evidence="2">Secreted</location>
    </subcellularLocation>
</comment>
<comment type="cofactor">
    <cofactor evidence="1">
        <name>Ca(2+)</name>
        <dbReference type="ChEBI" id="CHEBI:29108"/>
    </cofactor>
</comment>
<dbReference type="Gene3D" id="2.160.20.10">
    <property type="entry name" value="Single-stranded right-handed beta-helix, Pectin lyase-like"/>
    <property type="match status" value="1"/>
</dbReference>
<evidence type="ECO:0000256" key="3">
    <source>
        <dbReference type="ARBA" id="ARBA00022525"/>
    </source>
</evidence>
<dbReference type="Pfam" id="PF02368">
    <property type="entry name" value="Big_2"/>
    <property type="match status" value="3"/>
</dbReference>
<dbReference type="PANTHER" id="PTHR40088:SF1">
    <property type="entry name" value="PECTATE LYASE PEL9"/>
    <property type="match status" value="1"/>
</dbReference>
<keyword evidence="13" id="KW-1185">Reference proteome</keyword>
<dbReference type="InterPro" id="IPR058094">
    <property type="entry name" value="Ig-like_OmpL47-like"/>
</dbReference>
<dbReference type="GO" id="GO:0046872">
    <property type="term" value="F:metal ion binding"/>
    <property type="evidence" value="ECO:0007669"/>
    <property type="project" value="UniProtKB-KW"/>
</dbReference>
<dbReference type="InterPro" id="IPR008964">
    <property type="entry name" value="Invasin/intimin_cell_adhesion"/>
</dbReference>
<dbReference type="InterPro" id="IPR012334">
    <property type="entry name" value="Pectin_lyas_fold"/>
</dbReference>
<feature type="domain" description="BIG2" evidence="11">
    <location>
        <begin position="470"/>
        <end position="554"/>
    </location>
</feature>
<evidence type="ECO:0000256" key="5">
    <source>
        <dbReference type="ARBA" id="ARBA00022729"/>
    </source>
</evidence>
<feature type="chain" id="PRO_5016125975" description="BIG2 domain-containing protein" evidence="10">
    <location>
        <begin position="33"/>
        <end position="985"/>
    </location>
</feature>
<dbReference type="InterPro" id="IPR003343">
    <property type="entry name" value="Big_2"/>
</dbReference>
<dbReference type="InterPro" id="IPR006626">
    <property type="entry name" value="PbH1"/>
</dbReference>
<dbReference type="Proteomes" id="UP000247476">
    <property type="component" value="Unassembled WGS sequence"/>
</dbReference>
<evidence type="ECO:0000256" key="10">
    <source>
        <dbReference type="SAM" id="SignalP"/>
    </source>
</evidence>
<keyword evidence="4" id="KW-0479">Metal-binding</keyword>
<feature type="domain" description="BIG2" evidence="11">
    <location>
        <begin position="392"/>
        <end position="461"/>
    </location>
</feature>
<dbReference type="SUPFAM" id="SSF51126">
    <property type="entry name" value="Pectin lyase-like"/>
    <property type="match status" value="1"/>
</dbReference>
<dbReference type="Gene3D" id="2.60.120.260">
    <property type="entry name" value="Galactose-binding domain-like"/>
    <property type="match status" value="1"/>
</dbReference>
<feature type="region of interest" description="Disordered" evidence="9">
    <location>
        <begin position="354"/>
        <end position="374"/>
    </location>
</feature>
<evidence type="ECO:0000256" key="9">
    <source>
        <dbReference type="SAM" id="MobiDB-lite"/>
    </source>
</evidence>
<comment type="similarity">
    <text evidence="8">Belongs to the polysaccharide lyase 9 family.</text>
</comment>
<gene>
    <name evidence="12" type="ORF">DLM86_00325</name>
</gene>
<dbReference type="GO" id="GO:0005576">
    <property type="term" value="C:extracellular region"/>
    <property type="evidence" value="ECO:0007669"/>
    <property type="project" value="UniProtKB-SubCell"/>
</dbReference>
<dbReference type="NCBIfam" id="NF047446">
    <property type="entry name" value="barrel_OmpL47"/>
    <property type="match status" value="1"/>
</dbReference>
<dbReference type="NCBIfam" id="NF041518">
    <property type="entry name" value="choice_anch_Q"/>
    <property type="match status" value="1"/>
</dbReference>
<feature type="domain" description="BIG2" evidence="11">
    <location>
        <begin position="561"/>
        <end position="645"/>
    </location>
</feature>
<sequence length="985" mass="104464">MGMRIDKGKMYWAFGFVLVALCFLIPAVSAQAATYYIAPTGSDTTGDGSISSPWLTINKAQTYLAAGDTLYARGGTYHNQWGIAISNKAGTSTAPVTIAAYPGETPVFSDVRPSAVLHTFMEVRNSSWVVIDGLHIQNYSKNGFWIGNDTAVPGGKNHHITIRNCKIQNIGTSTSLHHGIYLSADNYDTTISNNIIDNVTAAGIHMFHTPGGSHFKIYNNILSNSREGIIVDEAHNNTEIFNNTFYNNTRNVDVSNYEGHPTLHVSIYNNVSYNSIPGQIGLWVWPGNVGNVIEDNNLWYDTTKSTPINWGGAPNGTPVYRSVADLRAATNNAEHSIQADPLFVNRGANPLQLQSGSPAIDTGTSAGAPSDDYLSNQRPVGAGYDLGAYEFSFRIDAVSKVLGIGEATELFSTSDLSGAQYTSDNPSIATVDSHGVVTAIAYGVANITATLPNDNPYGKSSTIPIRVAEHLISVTLQSSEPRPEVGQTQQYTVTGLMSDGSAAVLNHASIRYYMSGSTIASVSSTGLVSGISSGTDTLNADVTLDGLTIRTSTLVTIDPPTLASVALTISNDTLVKGQTAQLTVSAISNNGKPSSLKPATMTYHSSNPAVASVGASGLVTAIAPGTAAISVEITFNGVTHSATRTVTVQPGLFVLYPFTQLPILTKTAGTIIYAPTLQFEANDAGHSITFRLDVPETHLYQLELKTFKTTSYGNYAIKIDGQPFAEYNFYGTTGSGTAFDPIGALQLTSGVHQLTFENLGKNPQATNYKMGVIQLKLLALPDAIAPTSTAELQGAIHNGWYSSDVRVNLSATDGDTGVSRTEYRLDDASDWLAYTGPFTLSADGGHTLDYRSMDEAGNVEQTKTLLIHIDKTAPSLTLELDKTSIGPPNHKMVTVQARLHSNDAASGVESVILSSITSNEPDSGSGDVQANIGSADTTFGLRAERLGNGTGRLYTITYTATDKAGNQTLASATVTVPHDQSAPSR</sequence>